<evidence type="ECO:0000256" key="13">
    <source>
        <dbReference type="SAM" id="MobiDB-lite"/>
    </source>
</evidence>
<feature type="transmembrane region" description="Helical" evidence="12">
    <location>
        <begin position="937"/>
        <end position="957"/>
    </location>
</feature>
<evidence type="ECO:0000313" key="15">
    <source>
        <dbReference type="EMBL" id="KAG0145581.1"/>
    </source>
</evidence>
<dbReference type="CDD" id="cd04190">
    <property type="entry name" value="Chitin_synth_C"/>
    <property type="match status" value="1"/>
</dbReference>
<feature type="region of interest" description="Disordered" evidence="13">
    <location>
        <begin position="1"/>
        <end position="60"/>
    </location>
</feature>
<keyword evidence="8 12" id="KW-0472">Membrane</keyword>
<comment type="catalytic activity">
    <reaction evidence="12">
        <text>[(1-&gt;4)-N-acetyl-beta-D-glucosaminyl](n) + UDP-N-acetyl-alpha-D-glucosamine = [(1-&gt;4)-N-acetyl-beta-D-glucosaminyl](n+1) + UDP + H(+)</text>
        <dbReference type="Rhea" id="RHEA:16637"/>
        <dbReference type="Rhea" id="RHEA-COMP:9593"/>
        <dbReference type="Rhea" id="RHEA-COMP:9595"/>
        <dbReference type="ChEBI" id="CHEBI:15378"/>
        <dbReference type="ChEBI" id="CHEBI:17029"/>
        <dbReference type="ChEBI" id="CHEBI:57705"/>
        <dbReference type="ChEBI" id="CHEBI:58223"/>
        <dbReference type="EC" id="2.4.1.16"/>
    </reaction>
</comment>
<keyword evidence="4 12" id="KW-0328">Glycosyltransferase</keyword>
<evidence type="ECO:0000259" key="14">
    <source>
        <dbReference type="Pfam" id="PF08407"/>
    </source>
</evidence>
<dbReference type="SUPFAM" id="SSF53448">
    <property type="entry name" value="Nucleotide-diphospho-sugar transferases"/>
    <property type="match status" value="1"/>
</dbReference>
<proteinExistence type="inferred from homology"/>
<reference evidence="15" key="1">
    <citation type="submission" date="2013-11" db="EMBL/GenBank/DDBJ databases">
        <title>Genome sequence of the fusiform rust pathogen reveals effectors for host alternation and coevolution with pine.</title>
        <authorList>
            <consortium name="DOE Joint Genome Institute"/>
            <person name="Smith K."/>
            <person name="Pendleton A."/>
            <person name="Kubisiak T."/>
            <person name="Anderson C."/>
            <person name="Salamov A."/>
            <person name="Aerts A."/>
            <person name="Riley R."/>
            <person name="Clum A."/>
            <person name="Lindquist E."/>
            <person name="Ence D."/>
            <person name="Campbell M."/>
            <person name="Kronenberg Z."/>
            <person name="Feau N."/>
            <person name="Dhillon B."/>
            <person name="Hamelin R."/>
            <person name="Burleigh J."/>
            <person name="Smith J."/>
            <person name="Yandell M."/>
            <person name="Nelson C."/>
            <person name="Grigoriev I."/>
            <person name="Davis J."/>
        </authorList>
    </citation>
    <scope>NUCLEOTIDE SEQUENCE</scope>
    <source>
        <strain evidence="15">G11</strain>
    </source>
</reference>
<evidence type="ECO:0000256" key="3">
    <source>
        <dbReference type="ARBA" id="ARBA00022475"/>
    </source>
</evidence>
<protein>
    <recommendedName>
        <fullName evidence="2 12">Chitin synthase</fullName>
        <ecNumber evidence="2 12">2.4.1.16</ecNumber>
    </recommendedName>
</protein>
<evidence type="ECO:0000256" key="8">
    <source>
        <dbReference type="ARBA" id="ARBA00023136"/>
    </source>
</evidence>
<feature type="compositionally biased region" description="Polar residues" evidence="13">
    <location>
        <begin position="1"/>
        <end position="10"/>
    </location>
</feature>
<comment type="subcellular location">
    <subcellularLocation>
        <location evidence="1 12">Cell membrane</location>
        <topology evidence="1 12">Multi-pass membrane protein</topology>
    </subcellularLocation>
</comment>
<evidence type="ECO:0000256" key="1">
    <source>
        <dbReference type="ARBA" id="ARBA00004651"/>
    </source>
</evidence>
<feature type="transmembrane region" description="Helical" evidence="12">
    <location>
        <begin position="907"/>
        <end position="925"/>
    </location>
</feature>
<evidence type="ECO:0000256" key="7">
    <source>
        <dbReference type="ARBA" id="ARBA00022989"/>
    </source>
</evidence>
<dbReference type="OrthoDB" id="26569at2759"/>
<feature type="transmembrane region" description="Helical" evidence="12">
    <location>
        <begin position="723"/>
        <end position="748"/>
    </location>
</feature>
<feature type="compositionally biased region" description="Basic and acidic residues" evidence="13">
    <location>
        <begin position="22"/>
        <end position="44"/>
    </location>
</feature>
<evidence type="ECO:0000256" key="12">
    <source>
        <dbReference type="RuleBase" id="RU366040"/>
    </source>
</evidence>
<gene>
    <name evidence="15" type="ORF">CROQUDRAFT_671691</name>
</gene>
<dbReference type="GO" id="GO:0005886">
    <property type="term" value="C:plasma membrane"/>
    <property type="evidence" value="ECO:0007669"/>
    <property type="project" value="UniProtKB-SubCell"/>
</dbReference>
<keyword evidence="6 12" id="KW-0812">Transmembrane</keyword>
<dbReference type="GO" id="GO:0006031">
    <property type="term" value="P:chitin biosynthetic process"/>
    <property type="evidence" value="ECO:0007669"/>
    <property type="project" value="UniProtKB-UniRule"/>
</dbReference>
<feature type="transmembrane region" description="Helical" evidence="12">
    <location>
        <begin position="808"/>
        <end position="824"/>
    </location>
</feature>
<evidence type="ECO:0000256" key="11">
    <source>
        <dbReference type="ARBA" id="ARBA00038055"/>
    </source>
</evidence>
<feature type="transmembrane region" description="Helical" evidence="12">
    <location>
        <begin position="687"/>
        <end position="711"/>
    </location>
</feature>
<dbReference type="GO" id="GO:0004100">
    <property type="term" value="F:chitin synthase activity"/>
    <property type="evidence" value="ECO:0007669"/>
    <property type="project" value="UniProtKB-UniRule"/>
</dbReference>
<comment type="similarity">
    <text evidence="11">Belongs to the chitin synthase family. Class III subfamily.</text>
</comment>
<dbReference type="EMBL" id="MU167274">
    <property type="protein sequence ID" value="KAG0145581.1"/>
    <property type="molecule type" value="Genomic_DNA"/>
</dbReference>
<dbReference type="PANTHER" id="PTHR22914">
    <property type="entry name" value="CHITIN SYNTHASE"/>
    <property type="match status" value="1"/>
</dbReference>
<dbReference type="GO" id="GO:0030428">
    <property type="term" value="C:cell septum"/>
    <property type="evidence" value="ECO:0007669"/>
    <property type="project" value="TreeGrafter"/>
</dbReference>
<keyword evidence="16" id="KW-1185">Reference proteome</keyword>
<organism evidence="15 16">
    <name type="scientific">Cronartium quercuum f. sp. fusiforme G11</name>
    <dbReference type="NCBI Taxonomy" id="708437"/>
    <lineage>
        <taxon>Eukaryota</taxon>
        <taxon>Fungi</taxon>
        <taxon>Dikarya</taxon>
        <taxon>Basidiomycota</taxon>
        <taxon>Pucciniomycotina</taxon>
        <taxon>Pucciniomycetes</taxon>
        <taxon>Pucciniales</taxon>
        <taxon>Coleosporiaceae</taxon>
        <taxon>Cronartium</taxon>
    </lineage>
</organism>
<name>A0A9P6TAV0_9BASI</name>
<comment type="caution">
    <text evidence="15">The sequence shown here is derived from an EMBL/GenBank/DDBJ whole genome shotgun (WGS) entry which is preliminary data.</text>
</comment>
<feature type="transmembrane region" description="Helical" evidence="12">
    <location>
        <begin position="605"/>
        <end position="629"/>
    </location>
</feature>
<feature type="transmembrane region" description="Helical" evidence="12">
    <location>
        <begin position="777"/>
        <end position="796"/>
    </location>
</feature>
<evidence type="ECO:0000256" key="5">
    <source>
        <dbReference type="ARBA" id="ARBA00022679"/>
    </source>
</evidence>
<evidence type="ECO:0000256" key="6">
    <source>
        <dbReference type="ARBA" id="ARBA00022692"/>
    </source>
</evidence>
<comment type="function">
    <text evidence="10 12">Polymerizes chitin, a structural polymer of the cell wall and septum, by transferring the sugar moiety of UDP-GlcNAc to the non-reducing end of the growing chitin polymer.</text>
</comment>
<sequence>MSYTDPFTDQSFRRNAPPYADDEPRPLHGPDDDHLPLHPADHPPLEFSNPARFRSNSFDEGSVYGEDVGRYAEHQPLDGDDNNEDVPLKNNIFTDHPSVGGFNIGTTGEMGYPPDNDPDVPIGFPMPSFSNPNRDSVTNLYRSQTTAEAWGSRQRINPSRAKTIKVKLQQGNFVHEYPVPTPVKNANLAAGYLGEQTEFSHMRYSAVTCDPDDFTREAGWMLRAETYGRETKLLVAITYYNEDKILVARTLHGVMLNLRDMCKAKWSEFRKVAERGGSESGGTEAWKAISVVLVFDGIEPADKATLDVLATIGLYQDGVMKRQVDGKETHAHVFEYTTLLSMSPKPELIQPHANDPANMVPVQMTLVLKQKNEKKINSHRWLFNAIGKHLEPDVCILIDAGTKPGARSLYYLWEAFHHNPHLGGACGEIHAMLAKGKKLLNPLVAAQNFEYKVRYVLDKPLESSFGYVTVLPGAFSAYRYNAIQGRPLQQYFHGDHSLSDRLGKKGIQGMGIFKKNMFLAEDRILCFELVAKADAKWVLGYVKPAKGETDVPETAAELIGQRRRWLNGSFAAGIYSLAHFARMYKSRHNPIRMFFLHVQALYTTYGLLMSWFAVANWYITFTAIIDIALRPNRRITDYNMTAPSSEPTTAAEAATAVAWKIKECWSGTIFDDSAHLKDNSVPSKLDWLYFVNLVLKMIYLALIALQVILALGNRPKGEQPTYILCFIIFGLFAIYLLGMTVVLTIQAFCPLSLQIDEIKIQGGSAAGVFMGSTYGPIFAGLAGTFGIYIVSSFMYLDPWHIFHSMIPYLLVAVSFTNILNIYAFCNLHDVSWGTKGSDKVDALPTVSSKKAGKEGGAQIVEDLRRNQEDLDSQFQQTVQRAVQPFKDNSARDKPNEDDQNKTFRTRFITIWLLTNSVLAIAIGRLTSSARTHYFQWLLWSTFGLAGVRFCGFLYYMFGETIFRAGRLCARARR</sequence>
<accession>A0A9P6TAV0</accession>
<keyword evidence="9 12" id="KW-0961">Cell wall biogenesis/degradation</keyword>
<dbReference type="Proteomes" id="UP000886653">
    <property type="component" value="Unassembled WGS sequence"/>
</dbReference>
<keyword evidence="5 12" id="KW-0808">Transferase</keyword>
<dbReference type="InterPro" id="IPR004835">
    <property type="entry name" value="Chitin_synth"/>
</dbReference>
<dbReference type="Pfam" id="PF08407">
    <property type="entry name" value="Chitin_synth_1N"/>
    <property type="match status" value="1"/>
</dbReference>
<dbReference type="GO" id="GO:0071555">
    <property type="term" value="P:cell wall organization"/>
    <property type="evidence" value="ECO:0007669"/>
    <property type="project" value="UniProtKB-KW"/>
</dbReference>
<dbReference type="InterPro" id="IPR029044">
    <property type="entry name" value="Nucleotide-diphossugar_trans"/>
</dbReference>
<evidence type="ECO:0000256" key="2">
    <source>
        <dbReference type="ARBA" id="ARBA00012543"/>
    </source>
</evidence>
<dbReference type="Pfam" id="PF01644">
    <property type="entry name" value="Chitin_synth_1"/>
    <property type="match status" value="1"/>
</dbReference>
<keyword evidence="3 12" id="KW-1003">Cell membrane</keyword>
<feature type="domain" description="Chitin synthase N-terminal" evidence="14">
    <location>
        <begin position="162"/>
        <end position="231"/>
    </location>
</feature>
<dbReference type="EC" id="2.4.1.16" evidence="2 12"/>
<keyword evidence="7 12" id="KW-1133">Transmembrane helix</keyword>
<dbReference type="InterPro" id="IPR013616">
    <property type="entry name" value="Chitin_synth_N"/>
</dbReference>
<evidence type="ECO:0000256" key="9">
    <source>
        <dbReference type="ARBA" id="ARBA00023316"/>
    </source>
</evidence>
<evidence type="ECO:0000256" key="10">
    <source>
        <dbReference type="ARBA" id="ARBA00024009"/>
    </source>
</evidence>
<dbReference type="PANTHER" id="PTHR22914:SF11">
    <property type="entry name" value="CHITIN SYNTHASE B"/>
    <property type="match status" value="1"/>
</dbReference>
<evidence type="ECO:0000256" key="4">
    <source>
        <dbReference type="ARBA" id="ARBA00022676"/>
    </source>
</evidence>
<evidence type="ECO:0000313" key="16">
    <source>
        <dbReference type="Proteomes" id="UP000886653"/>
    </source>
</evidence>
<dbReference type="AlphaFoldDB" id="A0A9P6TAV0"/>